<evidence type="ECO:0000313" key="1">
    <source>
        <dbReference type="EMBL" id="GBP06459.1"/>
    </source>
</evidence>
<reference evidence="1 2" key="1">
    <citation type="journal article" date="2019" name="Commun. Biol.">
        <title>The bagworm genome reveals a unique fibroin gene that provides high tensile strength.</title>
        <authorList>
            <person name="Kono N."/>
            <person name="Nakamura H."/>
            <person name="Ohtoshi R."/>
            <person name="Tomita M."/>
            <person name="Numata K."/>
            <person name="Arakawa K."/>
        </authorList>
    </citation>
    <scope>NUCLEOTIDE SEQUENCE [LARGE SCALE GENOMIC DNA]</scope>
</reference>
<proteinExistence type="predicted"/>
<sequence>MRDRSTPAPPSGPDVKPQVYEFTCRRLIETPRRNAPPAGCGNWSECRVRTALALALIGVELDSVPLSQCSNLLEIVIRLNDKPALGESRGLLATVVAYVMTMSRTGDLKRLPR</sequence>
<comment type="caution">
    <text evidence="1">The sequence shown here is derived from an EMBL/GenBank/DDBJ whole genome shotgun (WGS) entry which is preliminary data.</text>
</comment>
<keyword evidence="2" id="KW-1185">Reference proteome</keyword>
<organism evidence="1 2">
    <name type="scientific">Eumeta variegata</name>
    <name type="common">Bagworm moth</name>
    <name type="synonym">Eumeta japonica</name>
    <dbReference type="NCBI Taxonomy" id="151549"/>
    <lineage>
        <taxon>Eukaryota</taxon>
        <taxon>Metazoa</taxon>
        <taxon>Ecdysozoa</taxon>
        <taxon>Arthropoda</taxon>
        <taxon>Hexapoda</taxon>
        <taxon>Insecta</taxon>
        <taxon>Pterygota</taxon>
        <taxon>Neoptera</taxon>
        <taxon>Endopterygota</taxon>
        <taxon>Lepidoptera</taxon>
        <taxon>Glossata</taxon>
        <taxon>Ditrysia</taxon>
        <taxon>Tineoidea</taxon>
        <taxon>Psychidae</taxon>
        <taxon>Oiketicinae</taxon>
        <taxon>Eumeta</taxon>
    </lineage>
</organism>
<evidence type="ECO:0000313" key="2">
    <source>
        <dbReference type="Proteomes" id="UP000299102"/>
    </source>
</evidence>
<accession>A0A4C1SWA5</accession>
<dbReference type="EMBL" id="BGZK01000022">
    <property type="protein sequence ID" value="GBP06459.1"/>
    <property type="molecule type" value="Genomic_DNA"/>
</dbReference>
<dbReference type="Proteomes" id="UP000299102">
    <property type="component" value="Unassembled WGS sequence"/>
</dbReference>
<name>A0A4C1SWA5_EUMVA</name>
<gene>
    <name evidence="1" type="ORF">EVAR_4593_1</name>
</gene>
<dbReference type="AlphaFoldDB" id="A0A4C1SWA5"/>
<protein>
    <submittedName>
        <fullName evidence="1">Uncharacterized protein</fullName>
    </submittedName>
</protein>